<evidence type="ECO:0000259" key="9">
    <source>
        <dbReference type="PROSITE" id="PS50878"/>
    </source>
</evidence>
<comment type="similarity">
    <text evidence="7">Belongs to the bacterial reverse transcriptase family.</text>
</comment>
<reference evidence="10 11" key="1">
    <citation type="submission" date="2019-06" db="EMBL/GenBank/DDBJ databases">
        <authorList>
            <person name="Livingstone P."/>
            <person name="Whitworth D."/>
        </authorList>
    </citation>
    <scope>NUCLEOTIDE SEQUENCE [LARGE SCALE GENOMIC DNA]</scope>
    <source>
        <strain evidence="10 11">AM401</strain>
    </source>
</reference>
<dbReference type="EMBL" id="VIFM01000112">
    <property type="protein sequence ID" value="TQF13106.1"/>
    <property type="molecule type" value="Genomic_DNA"/>
</dbReference>
<dbReference type="GO" id="GO:0003723">
    <property type="term" value="F:RNA binding"/>
    <property type="evidence" value="ECO:0007669"/>
    <property type="project" value="InterPro"/>
</dbReference>
<keyword evidence="11" id="KW-1185">Reference proteome</keyword>
<evidence type="ECO:0000256" key="2">
    <source>
        <dbReference type="ARBA" id="ARBA00022679"/>
    </source>
</evidence>
<keyword evidence="2" id="KW-0808">Transferase</keyword>
<accession>A0A540WVS0</accession>
<dbReference type="GO" id="GO:0046872">
    <property type="term" value="F:metal ion binding"/>
    <property type="evidence" value="ECO:0007669"/>
    <property type="project" value="UniProtKB-KW"/>
</dbReference>
<dbReference type="InterPro" id="IPR000477">
    <property type="entry name" value="RT_dom"/>
</dbReference>
<name>A0A540WVS0_9BACT</name>
<evidence type="ECO:0000313" key="11">
    <source>
        <dbReference type="Proteomes" id="UP000315369"/>
    </source>
</evidence>
<dbReference type="PANTHER" id="PTHR34047">
    <property type="entry name" value="NUCLEAR INTRON MATURASE 1, MITOCHONDRIAL-RELATED"/>
    <property type="match status" value="1"/>
</dbReference>
<evidence type="ECO:0000256" key="4">
    <source>
        <dbReference type="ARBA" id="ARBA00022723"/>
    </source>
</evidence>
<dbReference type="PRINTS" id="PR00866">
    <property type="entry name" value="RNADNAPOLMS"/>
</dbReference>
<dbReference type="Proteomes" id="UP000315369">
    <property type="component" value="Unassembled WGS sequence"/>
</dbReference>
<dbReference type="Pfam" id="PF00078">
    <property type="entry name" value="RVT_1"/>
    <property type="match status" value="1"/>
</dbReference>
<keyword evidence="5" id="KW-0460">Magnesium</keyword>
<dbReference type="PROSITE" id="PS50878">
    <property type="entry name" value="RT_POL"/>
    <property type="match status" value="1"/>
</dbReference>
<keyword evidence="6 10" id="KW-0695">RNA-directed DNA polymerase</keyword>
<dbReference type="InterPro" id="IPR000123">
    <property type="entry name" value="Reverse_transcriptase_msDNA"/>
</dbReference>
<comment type="caution">
    <text evidence="10">The sequence shown here is derived from an EMBL/GenBank/DDBJ whole genome shotgun (WGS) entry which is preliminary data.</text>
</comment>
<dbReference type="RefSeq" id="WP_141645179.1">
    <property type="nucleotide sequence ID" value="NZ_VIFM01000112.1"/>
</dbReference>
<protein>
    <recommendedName>
        <fullName evidence="1">RNA-directed DNA polymerase</fullName>
        <ecNumber evidence="1">2.7.7.49</ecNumber>
    </recommendedName>
</protein>
<organism evidence="10 11">
    <name type="scientific">Myxococcus llanfairpwllgwyngyllgogerychwyrndrobwllllantysiliogogogochensis</name>
    <dbReference type="NCBI Taxonomy" id="2590453"/>
    <lineage>
        <taxon>Bacteria</taxon>
        <taxon>Pseudomonadati</taxon>
        <taxon>Myxococcota</taxon>
        <taxon>Myxococcia</taxon>
        <taxon>Myxococcales</taxon>
        <taxon>Cystobacterineae</taxon>
        <taxon>Myxococcaceae</taxon>
        <taxon>Myxococcus</taxon>
    </lineage>
</organism>
<evidence type="ECO:0000256" key="6">
    <source>
        <dbReference type="ARBA" id="ARBA00022918"/>
    </source>
</evidence>
<dbReference type="AlphaFoldDB" id="A0A540WVS0"/>
<dbReference type="EC" id="2.7.7.49" evidence="1"/>
<gene>
    <name evidence="10" type="ORF">FJV41_25635</name>
</gene>
<keyword evidence="4" id="KW-0479">Metal-binding</keyword>
<dbReference type="PANTHER" id="PTHR34047:SF7">
    <property type="entry name" value="RNA-DIRECTED DNA POLYMERASE"/>
    <property type="match status" value="1"/>
</dbReference>
<dbReference type="CDD" id="cd03487">
    <property type="entry name" value="RT_Bac_retron_II"/>
    <property type="match status" value="1"/>
</dbReference>
<dbReference type="GO" id="GO:0003964">
    <property type="term" value="F:RNA-directed DNA polymerase activity"/>
    <property type="evidence" value="ECO:0007669"/>
    <property type="project" value="UniProtKB-KW"/>
</dbReference>
<evidence type="ECO:0000313" key="10">
    <source>
        <dbReference type="EMBL" id="TQF13106.1"/>
    </source>
</evidence>
<feature type="domain" description="Reverse transcriptase" evidence="9">
    <location>
        <begin position="129"/>
        <end position="373"/>
    </location>
</feature>
<evidence type="ECO:0000256" key="5">
    <source>
        <dbReference type="ARBA" id="ARBA00022842"/>
    </source>
</evidence>
<evidence type="ECO:0000256" key="7">
    <source>
        <dbReference type="ARBA" id="ARBA00034120"/>
    </source>
</evidence>
<keyword evidence="3" id="KW-0548">Nucleotidyltransferase</keyword>
<evidence type="ECO:0000256" key="3">
    <source>
        <dbReference type="ARBA" id="ARBA00022695"/>
    </source>
</evidence>
<evidence type="ECO:0000256" key="1">
    <source>
        <dbReference type="ARBA" id="ARBA00012493"/>
    </source>
</evidence>
<dbReference type="InterPro" id="IPR051083">
    <property type="entry name" value="GrpII_Intron_Splice-Mob/Def"/>
</dbReference>
<comment type="catalytic activity">
    <reaction evidence="8">
        <text>DNA(n) + a 2'-deoxyribonucleoside 5'-triphosphate = DNA(n+1) + diphosphate</text>
        <dbReference type="Rhea" id="RHEA:22508"/>
        <dbReference type="Rhea" id="RHEA-COMP:17339"/>
        <dbReference type="Rhea" id="RHEA-COMP:17340"/>
        <dbReference type="ChEBI" id="CHEBI:33019"/>
        <dbReference type="ChEBI" id="CHEBI:61560"/>
        <dbReference type="ChEBI" id="CHEBI:173112"/>
        <dbReference type="EC" id="2.7.7.49"/>
    </reaction>
</comment>
<dbReference type="OrthoDB" id="7055795at2"/>
<evidence type="ECO:0000256" key="8">
    <source>
        <dbReference type="ARBA" id="ARBA00048173"/>
    </source>
</evidence>
<sequence length="442" mass="48989">MSKRIAVANALASAFLSGPWTTAGLVERGAEVIGGRTPWLLSVVRSTRRFFPRPPHARFELLAEILATRPALQRACGNPHAPVKILHWVATEPEMGRQPWPVPSLPTQAELTDWLGMTDAQLGWLADARGLERMTPPGQWRRYRYTWIPKRSGGERLLEQPGLDLSRLQRKVLHGILDVIPPHEAAYGFVAGRGVRGFAEPHVGQAVVVRVDLEDFFLSVKPARVWGMFRAAGYPDDVATTLAGLCTTRTPSGVLEQARRAADGEALTARWRLARRLESRHLAQGAPTSPALANLAAYRLDVRLSALASALGARYTRYADDLAFSGGDALARSTGRLLRCVARIVREEGFTVRTEKTRVMRRGRQQRLAGVVVNEHPSVPRADYDRLKAILHLCRTRGPASQNTGSHPEFRAHLLGRVAWVSQLNPTRGARLRAIFEQIAWE</sequence>
<proteinExistence type="inferred from homology"/>